<accession>A0A1J0KU87</accession>
<protein>
    <submittedName>
        <fullName evidence="2">Uncharacterized protein</fullName>
    </submittedName>
</protein>
<keyword evidence="1" id="KW-1133">Transmembrane helix</keyword>
<name>A0A1J0KU87_9GAMM</name>
<dbReference type="EMBL" id="CP009654">
    <property type="protein sequence ID" value="APC97251.1"/>
    <property type="molecule type" value="Genomic_DNA"/>
</dbReference>
<keyword evidence="1" id="KW-0472">Membrane</keyword>
<dbReference type="Proteomes" id="UP000182521">
    <property type="component" value="Chromosome"/>
</dbReference>
<evidence type="ECO:0000313" key="2">
    <source>
        <dbReference type="EMBL" id="APC97251.1"/>
    </source>
</evidence>
<dbReference type="RefSeq" id="WP_071663250.1">
    <property type="nucleotide sequence ID" value="NZ_CP009654.1"/>
</dbReference>
<keyword evidence="3" id="KW-1185">Reference proteome</keyword>
<gene>
    <name evidence="2" type="ORF">KX01_230</name>
</gene>
<reference evidence="3" key="1">
    <citation type="submission" date="2014-10" db="EMBL/GenBank/DDBJ databases">
        <authorList>
            <person name="Kuske C.R."/>
            <person name="Challacombe J.F."/>
            <person name="Daligault H.E."/>
            <person name="Davenport K.W."/>
            <person name="Johnson S.L."/>
            <person name="Siddaramappa S."/>
            <person name="Petersen J.M."/>
        </authorList>
    </citation>
    <scope>NUCLEOTIDE SEQUENCE [LARGE SCALE GENOMIC DNA]</scope>
    <source>
        <strain evidence="3">CA97-1460</strain>
    </source>
</reference>
<keyword evidence="1" id="KW-0812">Transmembrane</keyword>
<evidence type="ECO:0000313" key="3">
    <source>
        <dbReference type="Proteomes" id="UP000182521"/>
    </source>
</evidence>
<dbReference type="STRING" id="1542390.KX01_230"/>
<dbReference type="AlphaFoldDB" id="A0A1J0KU87"/>
<evidence type="ECO:0000256" key="1">
    <source>
        <dbReference type="SAM" id="Phobius"/>
    </source>
</evidence>
<proteinExistence type="predicted"/>
<feature type="transmembrane region" description="Helical" evidence="1">
    <location>
        <begin position="12"/>
        <end position="33"/>
    </location>
</feature>
<organism evidence="2 3">
    <name type="scientific">Francisella frigiditurris</name>
    <dbReference type="NCBI Taxonomy" id="1542390"/>
    <lineage>
        <taxon>Bacteria</taxon>
        <taxon>Pseudomonadati</taxon>
        <taxon>Pseudomonadota</taxon>
        <taxon>Gammaproteobacteria</taxon>
        <taxon>Thiotrichales</taxon>
        <taxon>Francisellaceae</taxon>
        <taxon>Francisella</taxon>
    </lineage>
</organism>
<sequence>MKKKRKQKGVALIEALISTIIIMLVSFYAFSLISNYRMNAVMQNTQTELLRELDDRVIMFDTLGTFNENDFNGNHGLIIFCYNISDGPSSTTKTYTFTATNRDLNISKDLVAISDVILGESTHTQTNQNGGNVCS</sequence>
<dbReference type="KEGG" id="frc:KX01_230"/>